<evidence type="ECO:0000313" key="2">
    <source>
        <dbReference type="EMBL" id="CAE0252874.1"/>
    </source>
</evidence>
<gene>
    <name evidence="2" type="ORF">PBIL07802_LOCUS15103</name>
</gene>
<feature type="region of interest" description="Disordered" evidence="1">
    <location>
        <begin position="454"/>
        <end position="535"/>
    </location>
</feature>
<feature type="compositionally biased region" description="Low complexity" evidence="1">
    <location>
        <begin position="455"/>
        <end position="471"/>
    </location>
</feature>
<dbReference type="EMBL" id="HBIB01023064">
    <property type="protein sequence ID" value="CAE0252874.1"/>
    <property type="molecule type" value="Transcribed_RNA"/>
</dbReference>
<reference evidence="2" key="1">
    <citation type="submission" date="2021-01" db="EMBL/GenBank/DDBJ databases">
        <authorList>
            <person name="Corre E."/>
            <person name="Pelletier E."/>
            <person name="Niang G."/>
            <person name="Scheremetjew M."/>
            <person name="Finn R."/>
            <person name="Kale V."/>
            <person name="Holt S."/>
            <person name="Cochrane G."/>
            <person name="Meng A."/>
            <person name="Brown T."/>
            <person name="Cohen L."/>
        </authorList>
    </citation>
    <scope>NUCLEOTIDE SEQUENCE</scope>
    <source>
        <strain evidence="2">NIES-2562</strain>
    </source>
</reference>
<dbReference type="AlphaFoldDB" id="A0A7S3DCF9"/>
<feature type="compositionally biased region" description="Basic residues" evidence="1">
    <location>
        <begin position="479"/>
        <end position="493"/>
    </location>
</feature>
<proteinExistence type="predicted"/>
<accession>A0A7S3DCF9</accession>
<feature type="compositionally biased region" description="Basic and acidic residues" evidence="1">
    <location>
        <begin position="523"/>
        <end position="535"/>
    </location>
</feature>
<sequence length="578" mass="67700">MSFSRQWERFYNNGLPTSHGGLFPRDSNDLGIEDRLAEWITEHLDEDRPDEVSLAKVNELVQDRPSLLYVVATLSPYLFRLFWFRSSHAPVMQCLLDILYLQHRNLGREGPAWVQKLRPKEQMALLFSEPEWELPKFLLQSLVSWRRKLHVLTQLYRIGRYSVFQRPPFRSEILQALKEVKEGEPLPFLVFALFQTPEGDPSHLCPSSECIFLSLSLSMSSKDFPQVPLHVPLDKLMDDPRTRIATYEDAFLAMLLPVFIEKHEWDEALWEERKYVSTSCEMQCQAAIAEEVLDRLVSFERDLKEDVWSSLDDGGEDNRDISSSHVQAASFSRERKKRRKDKREKEKEKEKGRGKGNRKKRQREEDVSHLFTRLREDEDRNRFLPTRDAFSSFEPIPIGVRYDGSAIYASPSRTHPAASLYRSSHLLEKRHPAVHRRRTYMFAPLQGGERTFENAAASSSLLSSSPSTGRLSESDHARRVLKKREKQRSHRSNRTTDRTSSLTHDEYRQASPRCTHPCSYSEVRNEKNPHYGQERETWISPQRRWKDIPSDDLVDEDHRSEKAVSDAWDAWDIWDVWE</sequence>
<name>A0A7S3DCF9_9EUKA</name>
<organism evidence="2">
    <name type="scientific">Palpitomonas bilix</name>
    <dbReference type="NCBI Taxonomy" id="652834"/>
    <lineage>
        <taxon>Eukaryota</taxon>
        <taxon>Eukaryota incertae sedis</taxon>
    </lineage>
</organism>
<feature type="compositionally biased region" description="Basic and acidic residues" evidence="1">
    <location>
        <begin position="343"/>
        <end position="353"/>
    </location>
</feature>
<evidence type="ECO:0000256" key="1">
    <source>
        <dbReference type="SAM" id="MobiDB-lite"/>
    </source>
</evidence>
<feature type="region of interest" description="Disordered" evidence="1">
    <location>
        <begin position="310"/>
        <end position="370"/>
    </location>
</feature>
<protein>
    <submittedName>
        <fullName evidence="2">Uncharacterized protein</fullName>
    </submittedName>
</protein>